<protein>
    <submittedName>
        <fullName evidence="1">Acyltransferase</fullName>
    </submittedName>
</protein>
<keyword evidence="1" id="KW-0012">Acyltransferase</keyword>
<dbReference type="Proteomes" id="UP000633731">
    <property type="component" value="Unassembled WGS sequence"/>
</dbReference>
<keyword evidence="1" id="KW-0808">Transferase</keyword>
<gene>
    <name evidence="1" type="ORF">JJL49_01420</name>
</gene>
<reference evidence="1" key="1">
    <citation type="submission" date="2021-01" db="EMBL/GenBank/DDBJ databases">
        <title>Draft genome of Pantoea agglomerans Eh 335.</title>
        <authorList>
            <person name="Emsley S.A."/>
            <person name="Oline D.K."/>
            <person name="Saw J.H."/>
            <person name="Ushijima B."/>
            <person name="Videau P."/>
            <person name="Koyack M.J."/>
        </authorList>
    </citation>
    <scope>NUCLEOTIDE SEQUENCE</scope>
    <source>
        <strain evidence="1">Eh 335</strain>
    </source>
</reference>
<proteinExistence type="predicted"/>
<name>A0ACC5RH04_ENTAG</name>
<sequence>MRIQSIDYLRGLMSVSIVLYHFSTNFTTWGMTDSGTTLGRLGIYAVSAFYIISGMALYLSHKEDGWDLRSYGRFMSRRFMRLAPVYWIGLLFLIIYSGGLSSSTWKYAQNFLLIFGVINPSGYLLMGGWSIGNEVVFYLAFPIFLLAARNGTSFKALFLLSFLLFTYCAFFYLSRDSGLDLQWSAYINPINQVYFFVLGVCLAKVLLPYVGRYRAVACIGSVLSFLAFIFYPVTGDQIEIIVGWNKFYFTMVIALLCAMFFLMVDLKNIPFLHAVLSFMGNISYPLYLLHGVSFLYFRRFFYHKGISDSDLIFRGLVLLSFLIFISWLCHIKIEKPVIKFSKSLLVRNDS</sequence>
<evidence type="ECO:0000313" key="2">
    <source>
        <dbReference type="Proteomes" id="UP000633731"/>
    </source>
</evidence>
<organism evidence="1 2">
    <name type="scientific">Enterobacter agglomerans</name>
    <name type="common">Erwinia herbicola</name>
    <name type="synonym">Pantoea agglomerans</name>
    <dbReference type="NCBI Taxonomy" id="549"/>
    <lineage>
        <taxon>Bacteria</taxon>
        <taxon>Pseudomonadati</taxon>
        <taxon>Pseudomonadota</taxon>
        <taxon>Gammaproteobacteria</taxon>
        <taxon>Enterobacterales</taxon>
        <taxon>Erwiniaceae</taxon>
        <taxon>Pantoea</taxon>
        <taxon>Pantoea agglomerans group</taxon>
    </lineage>
</organism>
<comment type="caution">
    <text evidence="1">The sequence shown here is derived from an EMBL/GenBank/DDBJ whole genome shotgun (WGS) entry which is preliminary data.</text>
</comment>
<keyword evidence="2" id="KW-1185">Reference proteome</keyword>
<accession>A0ACC5RH04</accession>
<dbReference type="EMBL" id="JAEOXF010000001">
    <property type="protein sequence ID" value="MBK4723893.1"/>
    <property type="molecule type" value="Genomic_DNA"/>
</dbReference>
<evidence type="ECO:0000313" key="1">
    <source>
        <dbReference type="EMBL" id="MBK4723893.1"/>
    </source>
</evidence>